<dbReference type="Proteomes" id="UP000236594">
    <property type="component" value="Unassembled WGS sequence"/>
</dbReference>
<sequence>MSTLSEKLKEFESLNVITPKDLYEIIKTTELSVEDVSSNVELFRESLNEFLVEDDAFNGESEEMGGEFNFTEVAKTPAEKQALIDKVLDLNRRFMSDKRLQKENEKSRELILRSQLEELLKSPEEKERYDFIGFMKDGVEIFGIVREEVNFSGQNYSSVIPFFQTDKDVQDGLKLLRNQESILIDNKEITKSLQQTDGMEVWKNLIKKEGVNPELEIKSKIKHIVSPKVEKAFSKNTFSFQKLFDDSIRDSQSILKGAGRNANFEDVLNEVFVSVRKSEGARKKMKSAVYNMFKPTIEDESKPLQERMGALINAINEETKAADLKFIDDFTHKFKNGELSDDDIVALINKYESNKDNSISSVISEFVETKKQELSLNKKSDSSETLNVNFKSITINDVVAFEDNGKYLKGKVIEYSEDKLKIQMLDKSIKECPADKATKLFKGQKFTIEQVEKAFLDSNILLKFNDLSNESKINMLKGDLSQMFEATYIKQDNNGFKISEDKEFKLMVKFDENKQLILKPVYKNSEFNLDELEIKGQKLSPEQKKDLLDNKIIVFEVHDKNGTLQYATDMKYDAELNDVFYKSNKGIDYAKSMKEGVKNEFTATTKIIDKGSSTGMKI</sequence>
<proteinExistence type="predicted"/>
<dbReference type="OrthoDB" id="1222600at2"/>
<dbReference type="RefSeq" id="WP_109714421.1">
    <property type="nucleotide sequence ID" value="NZ_PPED02000009.1"/>
</dbReference>
<reference evidence="1 2" key="1">
    <citation type="submission" date="2018-04" db="EMBL/GenBank/DDBJ databases">
        <title>Draft Genome Sequence of Phosphate-Solubilizing Chryseobacterium sp. ISE14 that is a Biocontrol and Plant Growth-Promoting Rhizobacterium Isolated from Cucumber.</title>
        <authorList>
            <person name="Jeong J.-J."/>
            <person name="Sang M.K."/>
            <person name="Choi I.-G."/>
            <person name="Kim K.D."/>
        </authorList>
    </citation>
    <scope>NUCLEOTIDE SEQUENCE [LARGE SCALE GENOMIC DNA]</scope>
    <source>
        <strain evidence="1 2">ISE14</strain>
    </source>
</reference>
<evidence type="ECO:0000313" key="1">
    <source>
        <dbReference type="EMBL" id="PWN62420.1"/>
    </source>
</evidence>
<evidence type="ECO:0000313" key="2">
    <source>
        <dbReference type="Proteomes" id="UP000236594"/>
    </source>
</evidence>
<organism evidence="1 2">
    <name type="scientific">Chryseobacterium phosphatilyticum</name>
    <dbReference type="NCBI Taxonomy" id="475075"/>
    <lineage>
        <taxon>Bacteria</taxon>
        <taxon>Pseudomonadati</taxon>
        <taxon>Bacteroidota</taxon>
        <taxon>Flavobacteriia</taxon>
        <taxon>Flavobacteriales</taxon>
        <taxon>Weeksellaceae</taxon>
        <taxon>Chryseobacterium group</taxon>
        <taxon>Chryseobacterium</taxon>
    </lineage>
</organism>
<keyword evidence="2" id="KW-1185">Reference proteome</keyword>
<accession>A0A316WV05</accession>
<protein>
    <submittedName>
        <fullName evidence="1">Uncharacterized protein</fullName>
    </submittedName>
</protein>
<dbReference type="AlphaFoldDB" id="A0A316WV05"/>
<name>A0A316WV05_9FLAO</name>
<gene>
    <name evidence="1" type="ORF">C1631_022915</name>
</gene>
<comment type="caution">
    <text evidence="1">The sequence shown here is derived from an EMBL/GenBank/DDBJ whole genome shotgun (WGS) entry which is preliminary data.</text>
</comment>
<dbReference type="EMBL" id="PPED02000009">
    <property type="protein sequence ID" value="PWN62420.1"/>
    <property type="molecule type" value="Genomic_DNA"/>
</dbReference>